<evidence type="ECO:0000313" key="2">
    <source>
        <dbReference type="Proteomes" id="UP000073492"/>
    </source>
</evidence>
<name>A0A139H3T6_9PEZI</name>
<keyword evidence="2" id="KW-1185">Reference proteome</keyword>
<dbReference type="Proteomes" id="UP000073492">
    <property type="component" value="Unassembled WGS sequence"/>
</dbReference>
<organism evidence="1 2">
    <name type="scientific">Pseudocercospora musae</name>
    <dbReference type="NCBI Taxonomy" id="113226"/>
    <lineage>
        <taxon>Eukaryota</taxon>
        <taxon>Fungi</taxon>
        <taxon>Dikarya</taxon>
        <taxon>Ascomycota</taxon>
        <taxon>Pezizomycotina</taxon>
        <taxon>Dothideomycetes</taxon>
        <taxon>Dothideomycetidae</taxon>
        <taxon>Mycosphaerellales</taxon>
        <taxon>Mycosphaerellaceae</taxon>
        <taxon>Pseudocercospora</taxon>
    </lineage>
</organism>
<accession>A0A139H3T6</accession>
<comment type="caution">
    <text evidence="1">The sequence shown here is derived from an EMBL/GenBank/DDBJ whole genome shotgun (WGS) entry which is preliminary data.</text>
</comment>
<protein>
    <submittedName>
        <fullName evidence="1">Uncharacterized protein</fullName>
    </submittedName>
</protein>
<gene>
    <name evidence="1" type="ORF">AC579_5377</name>
</gene>
<proteinExistence type="predicted"/>
<reference evidence="1 2" key="1">
    <citation type="submission" date="2015-07" db="EMBL/GenBank/DDBJ databases">
        <title>Comparative genomics of the Sigatoka disease complex on banana suggests a link between parallel evolutionary changes in Pseudocercospora fijiensis and Pseudocercospora eumusae and increased virulence on the banana host.</title>
        <authorList>
            <person name="Chang T.-C."/>
            <person name="Salvucci A."/>
            <person name="Crous P.W."/>
            <person name="Stergiopoulos I."/>
        </authorList>
    </citation>
    <scope>NUCLEOTIDE SEQUENCE [LARGE SCALE GENOMIC DNA]</scope>
    <source>
        <strain evidence="1 2">CBS 116634</strain>
    </source>
</reference>
<sequence length="61" mass="7296">MLWIGAGLKPTGIWIWELGQWPWRPYQKYLHPTARSVIALGVVWRSRRLVIVVLNRRTRKD</sequence>
<evidence type="ECO:0000313" key="1">
    <source>
        <dbReference type="EMBL" id="KXS97140.1"/>
    </source>
</evidence>
<dbReference type="EMBL" id="LFZO01000799">
    <property type="protein sequence ID" value="KXS97140.1"/>
    <property type="molecule type" value="Genomic_DNA"/>
</dbReference>
<dbReference type="AlphaFoldDB" id="A0A139H3T6"/>